<evidence type="ECO:0000313" key="7">
    <source>
        <dbReference type="EMBL" id="KKP68294.1"/>
    </source>
</evidence>
<comment type="subunit">
    <text evidence="2">Homodimer.</text>
</comment>
<dbReference type="GO" id="GO:0045892">
    <property type="term" value="P:negative regulation of DNA-templated transcription"/>
    <property type="evidence" value="ECO:0007669"/>
    <property type="project" value="UniProtKB-ARBA"/>
</dbReference>
<dbReference type="EMBL" id="LBPX01000004">
    <property type="protein sequence ID" value="KKP68294.1"/>
    <property type="molecule type" value="Genomic_DNA"/>
</dbReference>
<dbReference type="Gene3D" id="1.20.58.1000">
    <property type="entry name" value="Metal-sensitive repressor, helix protomer"/>
    <property type="match status" value="1"/>
</dbReference>
<dbReference type="GO" id="GO:0046872">
    <property type="term" value="F:metal ion binding"/>
    <property type="evidence" value="ECO:0007669"/>
    <property type="project" value="UniProtKB-KW"/>
</dbReference>
<evidence type="ECO:0000256" key="1">
    <source>
        <dbReference type="ARBA" id="ARBA00004496"/>
    </source>
</evidence>
<evidence type="ECO:0000313" key="8">
    <source>
        <dbReference type="Proteomes" id="UP000034127"/>
    </source>
</evidence>
<comment type="subcellular location">
    <subcellularLocation>
        <location evidence="1">Cytoplasm</location>
    </subcellularLocation>
</comment>
<dbReference type="InterPro" id="IPR003735">
    <property type="entry name" value="Metal_Tscrpt_repr"/>
</dbReference>
<evidence type="ECO:0000256" key="6">
    <source>
        <dbReference type="ARBA" id="ARBA00041544"/>
    </source>
</evidence>
<dbReference type="Proteomes" id="UP000034127">
    <property type="component" value="Unassembled WGS sequence"/>
</dbReference>
<gene>
    <name evidence="7" type="ORF">UR63_C0004G0032</name>
</gene>
<evidence type="ECO:0000256" key="3">
    <source>
        <dbReference type="ARBA" id="ARBA00022490"/>
    </source>
</evidence>
<evidence type="ECO:0000256" key="5">
    <source>
        <dbReference type="ARBA" id="ARBA00039938"/>
    </source>
</evidence>
<evidence type="ECO:0000256" key="4">
    <source>
        <dbReference type="ARBA" id="ARBA00022723"/>
    </source>
</evidence>
<dbReference type="PANTHER" id="PTHR33677:SF4">
    <property type="entry name" value="COPPER-SENSING TRANSCRIPTIONAL REPRESSOR CSOR"/>
    <property type="match status" value="1"/>
</dbReference>
<evidence type="ECO:0000256" key="2">
    <source>
        <dbReference type="ARBA" id="ARBA00011738"/>
    </source>
</evidence>
<keyword evidence="4" id="KW-0479">Metal-binding</keyword>
<sequence>MGDHEKKVLHRLKIAKGHLEKVIDMVEKGEYCLNVIQQSQAVQSALSKADEAILENHLKTCVRDSIESGKNIDEKVKEVIEVFKRK</sequence>
<dbReference type="AlphaFoldDB" id="A0A0G0BFQ2"/>
<dbReference type="InterPro" id="IPR038390">
    <property type="entry name" value="Metal_Tscrpt_repr_sf"/>
</dbReference>
<dbReference type="GO" id="GO:0003677">
    <property type="term" value="F:DNA binding"/>
    <property type="evidence" value="ECO:0007669"/>
    <property type="project" value="InterPro"/>
</dbReference>
<dbReference type="PANTHER" id="PTHR33677">
    <property type="entry name" value="TRANSCRIPTIONAL REPRESSOR FRMR-RELATED"/>
    <property type="match status" value="1"/>
</dbReference>
<comment type="caution">
    <text evidence="7">The sequence shown here is derived from an EMBL/GenBank/DDBJ whole genome shotgun (WGS) entry which is preliminary data.</text>
</comment>
<dbReference type="Pfam" id="PF02583">
    <property type="entry name" value="Trns_repr_metal"/>
    <property type="match status" value="1"/>
</dbReference>
<dbReference type="GO" id="GO:0005737">
    <property type="term" value="C:cytoplasm"/>
    <property type="evidence" value="ECO:0007669"/>
    <property type="project" value="UniProtKB-SubCell"/>
</dbReference>
<name>A0A0G0BFQ2_9BACT</name>
<keyword evidence="3" id="KW-0963">Cytoplasm</keyword>
<organism evidence="7 8">
    <name type="scientific">Candidatus Roizmanbacteria bacterium GW2011_GWC2_35_12</name>
    <dbReference type="NCBI Taxonomy" id="1618485"/>
    <lineage>
        <taxon>Bacteria</taxon>
        <taxon>Candidatus Roizmaniibacteriota</taxon>
    </lineage>
</organism>
<reference evidence="7 8" key="1">
    <citation type="journal article" date="2015" name="Nature">
        <title>rRNA introns, odd ribosomes, and small enigmatic genomes across a large radiation of phyla.</title>
        <authorList>
            <person name="Brown C.T."/>
            <person name="Hug L.A."/>
            <person name="Thomas B.C."/>
            <person name="Sharon I."/>
            <person name="Castelle C.J."/>
            <person name="Singh A."/>
            <person name="Wilkins M.J."/>
            <person name="Williams K.H."/>
            <person name="Banfield J.F."/>
        </authorList>
    </citation>
    <scope>NUCLEOTIDE SEQUENCE [LARGE SCALE GENOMIC DNA]</scope>
</reference>
<accession>A0A0G0BFQ2</accession>
<protein>
    <recommendedName>
        <fullName evidence="5">Copper-sensing transcriptional repressor CsoR</fullName>
    </recommendedName>
    <alternativeName>
        <fullName evidence="6">Copper-sensitive operon repressor</fullName>
    </alternativeName>
</protein>
<proteinExistence type="predicted"/>